<dbReference type="PANTHER" id="PTHR43284">
    <property type="entry name" value="ASPARAGINE SYNTHETASE (GLUTAMINE-HYDROLYZING)"/>
    <property type="match status" value="1"/>
</dbReference>
<dbReference type="RefSeq" id="WP_109792464.1">
    <property type="nucleotide sequence ID" value="NZ_PHIG01000011.1"/>
</dbReference>
<dbReference type="SUPFAM" id="SSF56235">
    <property type="entry name" value="N-terminal nucleophile aminohydrolases (Ntn hydrolases)"/>
    <property type="match status" value="1"/>
</dbReference>
<comment type="similarity">
    <text evidence="2">Belongs to the asparagine synthetase family.</text>
</comment>
<dbReference type="Gene3D" id="3.60.20.10">
    <property type="entry name" value="Glutamine Phosphoribosylpyrophosphate, subunit 1, domain 1"/>
    <property type="match status" value="1"/>
</dbReference>
<comment type="catalytic activity">
    <reaction evidence="7">
        <text>L-aspartate + L-glutamine + ATP + H2O = L-asparagine + L-glutamate + AMP + diphosphate + H(+)</text>
        <dbReference type="Rhea" id="RHEA:12228"/>
        <dbReference type="ChEBI" id="CHEBI:15377"/>
        <dbReference type="ChEBI" id="CHEBI:15378"/>
        <dbReference type="ChEBI" id="CHEBI:29985"/>
        <dbReference type="ChEBI" id="CHEBI:29991"/>
        <dbReference type="ChEBI" id="CHEBI:30616"/>
        <dbReference type="ChEBI" id="CHEBI:33019"/>
        <dbReference type="ChEBI" id="CHEBI:58048"/>
        <dbReference type="ChEBI" id="CHEBI:58359"/>
        <dbReference type="ChEBI" id="CHEBI:456215"/>
        <dbReference type="EC" id="6.3.5.4"/>
    </reaction>
</comment>
<keyword evidence="8" id="KW-0061">Asparagine biosynthesis</keyword>
<dbReference type="InterPro" id="IPR029055">
    <property type="entry name" value="Ntn_hydrolases_N"/>
</dbReference>
<evidence type="ECO:0000256" key="5">
    <source>
        <dbReference type="ARBA" id="ARBA00022840"/>
    </source>
</evidence>
<dbReference type="CDD" id="cd01991">
    <property type="entry name" value="Asn_synthase_B_C"/>
    <property type="match status" value="1"/>
</dbReference>
<dbReference type="Gene3D" id="3.40.50.620">
    <property type="entry name" value="HUPs"/>
    <property type="match status" value="1"/>
</dbReference>
<dbReference type="GO" id="GO:0004066">
    <property type="term" value="F:asparagine synthase (glutamine-hydrolyzing) activity"/>
    <property type="evidence" value="ECO:0007669"/>
    <property type="project" value="UniProtKB-EC"/>
</dbReference>
<dbReference type="InterPro" id="IPR001962">
    <property type="entry name" value="Asn_synthase"/>
</dbReference>
<proteinExistence type="inferred from homology"/>
<feature type="domain" description="Glutamine amidotransferase type-2" evidence="11">
    <location>
        <begin position="2"/>
        <end position="222"/>
    </location>
</feature>
<reference evidence="12 13" key="1">
    <citation type="submission" date="2017-11" db="EMBL/GenBank/DDBJ databases">
        <title>Draft genome sequence of Rhizobiales bacterium SY3-13.</title>
        <authorList>
            <person name="Sun C."/>
        </authorList>
    </citation>
    <scope>NUCLEOTIDE SEQUENCE [LARGE SCALE GENOMIC DNA]</scope>
    <source>
        <strain evidence="12 13">SY3-13</strain>
    </source>
</reference>
<dbReference type="EMBL" id="PHIG01000011">
    <property type="protein sequence ID" value="PJK31067.1"/>
    <property type="molecule type" value="Genomic_DNA"/>
</dbReference>
<evidence type="ECO:0000256" key="3">
    <source>
        <dbReference type="ARBA" id="ARBA00012737"/>
    </source>
</evidence>
<evidence type="ECO:0000259" key="11">
    <source>
        <dbReference type="PROSITE" id="PS51278"/>
    </source>
</evidence>
<dbReference type="PROSITE" id="PS51278">
    <property type="entry name" value="GATASE_TYPE_2"/>
    <property type="match status" value="1"/>
</dbReference>
<gene>
    <name evidence="12" type="primary">asnB</name>
    <name evidence="12" type="ORF">CVT23_04185</name>
</gene>
<evidence type="ECO:0000313" key="12">
    <source>
        <dbReference type="EMBL" id="PJK31067.1"/>
    </source>
</evidence>
<feature type="active site" description="For GATase activity" evidence="8">
    <location>
        <position position="2"/>
    </location>
</feature>
<evidence type="ECO:0000313" key="13">
    <source>
        <dbReference type="Proteomes" id="UP000229498"/>
    </source>
</evidence>
<name>A0A2M9G5S2_9PROT</name>
<evidence type="ECO:0000256" key="4">
    <source>
        <dbReference type="ARBA" id="ARBA00022741"/>
    </source>
</evidence>
<dbReference type="InterPro" id="IPR051786">
    <property type="entry name" value="ASN_synthetase/amidase"/>
</dbReference>
<dbReference type="InterPro" id="IPR006426">
    <property type="entry name" value="Asn_synth_AEB"/>
</dbReference>
<dbReference type="GO" id="GO:0005524">
    <property type="term" value="F:ATP binding"/>
    <property type="evidence" value="ECO:0007669"/>
    <property type="project" value="UniProtKB-KW"/>
</dbReference>
<keyword evidence="8" id="KW-0028">Amino-acid biosynthesis</keyword>
<evidence type="ECO:0000256" key="6">
    <source>
        <dbReference type="ARBA" id="ARBA00022962"/>
    </source>
</evidence>
<evidence type="ECO:0000256" key="9">
    <source>
        <dbReference type="PIRSR" id="PIRSR001589-2"/>
    </source>
</evidence>
<keyword evidence="5 9" id="KW-0067">ATP-binding</keyword>
<dbReference type="PIRSF" id="PIRSF001589">
    <property type="entry name" value="Asn_synthetase_glu-h"/>
    <property type="match status" value="1"/>
</dbReference>
<evidence type="ECO:0000256" key="2">
    <source>
        <dbReference type="ARBA" id="ARBA00005752"/>
    </source>
</evidence>
<evidence type="ECO:0000256" key="7">
    <source>
        <dbReference type="ARBA" id="ARBA00048741"/>
    </source>
</evidence>
<evidence type="ECO:0000256" key="8">
    <source>
        <dbReference type="PIRSR" id="PIRSR001589-1"/>
    </source>
</evidence>
<dbReference type="SUPFAM" id="SSF52402">
    <property type="entry name" value="Adenine nucleotide alpha hydrolases-like"/>
    <property type="match status" value="1"/>
</dbReference>
<feature type="binding site" evidence="9">
    <location>
        <position position="298"/>
    </location>
    <ligand>
        <name>ATP</name>
        <dbReference type="ChEBI" id="CHEBI:30616"/>
    </ligand>
</feature>
<dbReference type="Pfam" id="PF13537">
    <property type="entry name" value="GATase_7"/>
    <property type="match status" value="1"/>
</dbReference>
<dbReference type="GO" id="GO:0006529">
    <property type="term" value="P:asparagine biosynthetic process"/>
    <property type="evidence" value="ECO:0007669"/>
    <property type="project" value="UniProtKB-KW"/>
</dbReference>
<dbReference type="InterPro" id="IPR017932">
    <property type="entry name" value="GATase_2_dom"/>
</dbReference>
<accession>A0A2M9G5S2</accession>
<protein>
    <recommendedName>
        <fullName evidence="3">asparagine synthase (glutamine-hydrolyzing)</fullName>
        <ecNumber evidence="3">6.3.5.4</ecNumber>
    </recommendedName>
</protein>
<dbReference type="PANTHER" id="PTHR43284:SF1">
    <property type="entry name" value="ASPARAGINE SYNTHETASE"/>
    <property type="match status" value="1"/>
</dbReference>
<dbReference type="NCBIfam" id="TIGR01536">
    <property type="entry name" value="asn_synth_AEB"/>
    <property type="match status" value="1"/>
</dbReference>
<dbReference type="CDD" id="cd00712">
    <property type="entry name" value="AsnB"/>
    <property type="match status" value="1"/>
</dbReference>
<feature type="binding site" evidence="9">
    <location>
        <position position="108"/>
    </location>
    <ligand>
        <name>L-glutamine</name>
        <dbReference type="ChEBI" id="CHEBI:58359"/>
    </ligand>
</feature>
<keyword evidence="4 9" id="KW-0547">Nucleotide-binding</keyword>
<keyword evidence="6 8" id="KW-0315">Glutamine amidotransferase</keyword>
<evidence type="ECO:0000256" key="1">
    <source>
        <dbReference type="ARBA" id="ARBA00005187"/>
    </source>
</evidence>
<dbReference type="OrthoDB" id="9763290at2"/>
<dbReference type="Proteomes" id="UP000229498">
    <property type="component" value="Unassembled WGS sequence"/>
</dbReference>
<dbReference type="EC" id="6.3.5.4" evidence="3"/>
<dbReference type="Pfam" id="PF00733">
    <property type="entry name" value="Asn_synthase"/>
    <property type="match status" value="1"/>
</dbReference>
<dbReference type="InterPro" id="IPR033738">
    <property type="entry name" value="AsnB_N"/>
</dbReference>
<sequence>MCGIAGWYLPAGSAPGAAALKAMTDRIAHRGPDGEGALLATSPDGAWQGALGHRRLAIIDLSTGDQPMHYTAPDGRRLSIVFNGEVYNFQALRTELAALGHAFRTTSDTEVVLAAHAEWGPGSAERLRGMFAHIIWEHEQGRMTVVRDRFGKKPVFLARRPEGGFYCASEIKALLSAPGVEARLDRSVLPHYLNYRYVPGPHTFFEGIEKLPPASIAVCEGGEVTVSRYWTTPDSRVEPRAAGGDPVAAFMDKLQEAVSLRMIADVPFGAFLSGGIDSSAIVALMSRVSGPPVNTFSVGFAEGEYSELGYARQIAGQFGTRHHELEVSADTLMDWLPELIGFRDAPVAEPSDIPIHLLSAEARKSVKMVLTGEGSDEILAGYPKHRAERHAARYHALMPGVLHEGLVRPVVAALPYRFRRIKTLFDSLSERDVRDRFPRWFGVLGPKALARLLKAGIEPAGLDPTPFEVREGASPLRRLQHFDQTSWLPDNLLERGDRMTMAASIEARMPFMDHELAELVASLPDDCRIRGGEDKWLLREGMRRILPREILERPKVGFRVPVNEWFRTTMRDWVRDHLAGADSRSAVFYEGTELARILDDHEQGRQNHEKLIWTLVTLELFLRRYALNP</sequence>
<comment type="caution">
    <text evidence="12">The sequence shown here is derived from an EMBL/GenBank/DDBJ whole genome shotgun (WGS) entry which is preliminary data.</text>
</comment>
<organism evidence="12 13">
    <name type="scientific">Minwuia thermotolerans</name>
    <dbReference type="NCBI Taxonomy" id="2056226"/>
    <lineage>
        <taxon>Bacteria</taxon>
        <taxon>Pseudomonadati</taxon>
        <taxon>Pseudomonadota</taxon>
        <taxon>Alphaproteobacteria</taxon>
        <taxon>Minwuiales</taxon>
        <taxon>Minwuiaceae</taxon>
        <taxon>Minwuia</taxon>
    </lineage>
</organism>
<evidence type="ECO:0000256" key="10">
    <source>
        <dbReference type="PIRSR" id="PIRSR001589-3"/>
    </source>
</evidence>
<keyword evidence="13" id="KW-1185">Reference proteome</keyword>
<dbReference type="InterPro" id="IPR014729">
    <property type="entry name" value="Rossmann-like_a/b/a_fold"/>
</dbReference>
<comment type="pathway">
    <text evidence="1">Amino-acid biosynthesis; L-asparagine biosynthesis; L-asparagine from L-aspartate (L-Gln route): step 1/1.</text>
</comment>
<feature type="site" description="Important for beta-aspartyl-AMP intermediate formation" evidence="10">
    <location>
        <position position="373"/>
    </location>
</feature>
<dbReference type="AlphaFoldDB" id="A0A2M9G5S2"/>
<dbReference type="GO" id="GO:0005829">
    <property type="term" value="C:cytosol"/>
    <property type="evidence" value="ECO:0007669"/>
    <property type="project" value="TreeGrafter"/>
</dbReference>